<dbReference type="InParanoid" id="A7EQC7"/>
<proteinExistence type="predicted"/>
<evidence type="ECO:0000313" key="1">
    <source>
        <dbReference type="EMBL" id="EDO05043.1"/>
    </source>
</evidence>
<accession>A7EQC7</accession>
<organism evidence="1 2">
    <name type="scientific">Sclerotinia sclerotiorum (strain ATCC 18683 / 1980 / Ss-1)</name>
    <name type="common">White mold</name>
    <name type="synonym">Whetzelinia sclerotiorum</name>
    <dbReference type="NCBI Taxonomy" id="665079"/>
    <lineage>
        <taxon>Eukaryota</taxon>
        <taxon>Fungi</taxon>
        <taxon>Dikarya</taxon>
        <taxon>Ascomycota</taxon>
        <taxon>Pezizomycotina</taxon>
        <taxon>Leotiomycetes</taxon>
        <taxon>Helotiales</taxon>
        <taxon>Sclerotiniaceae</taxon>
        <taxon>Sclerotinia</taxon>
    </lineage>
</organism>
<reference evidence="2" key="1">
    <citation type="journal article" date="2011" name="PLoS Genet.">
        <title>Genomic analysis of the necrotrophic fungal pathogens Sclerotinia sclerotiorum and Botrytis cinerea.</title>
        <authorList>
            <person name="Amselem J."/>
            <person name="Cuomo C.A."/>
            <person name="van Kan J.A."/>
            <person name="Viaud M."/>
            <person name="Benito E.P."/>
            <person name="Couloux A."/>
            <person name="Coutinho P.M."/>
            <person name="de Vries R.P."/>
            <person name="Dyer P.S."/>
            <person name="Fillinger S."/>
            <person name="Fournier E."/>
            <person name="Gout L."/>
            <person name="Hahn M."/>
            <person name="Kohn L."/>
            <person name="Lapalu N."/>
            <person name="Plummer K.M."/>
            <person name="Pradier J.M."/>
            <person name="Quevillon E."/>
            <person name="Sharon A."/>
            <person name="Simon A."/>
            <person name="ten Have A."/>
            <person name="Tudzynski B."/>
            <person name="Tudzynski P."/>
            <person name="Wincker P."/>
            <person name="Andrew M."/>
            <person name="Anthouard V."/>
            <person name="Beever R.E."/>
            <person name="Beffa R."/>
            <person name="Benoit I."/>
            <person name="Bouzid O."/>
            <person name="Brault B."/>
            <person name="Chen Z."/>
            <person name="Choquer M."/>
            <person name="Collemare J."/>
            <person name="Cotton P."/>
            <person name="Danchin E.G."/>
            <person name="Da Silva C."/>
            <person name="Gautier A."/>
            <person name="Giraud C."/>
            <person name="Giraud T."/>
            <person name="Gonzalez C."/>
            <person name="Grossetete S."/>
            <person name="Guldener U."/>
            <person name="Henrissat B."/>
            <person name="Howlett B.J."/>
            <person name="Kodira C."/>
            <person name="Kretschmer M."/>
            <person name="Lappartient A."/>
            <person name="Leroch M."/>
            <person name="Levis C."/>
            <person name="Mauceli E."/>
            <person name="Neuveglise C."/>
            <person name="Oeser B."/>
            <person name="Pearson M."/>
            <person name="Poulain J."/>
            <person name="Poussereau N."/>
            <person name="Quesneville H."/>
            <person name="Rascle C."/>
            <person name="Schumacher J."/>
            <person name="Segurens B."/>
            <person name="Sexton A."/>
            <person name="Silva E."/>
            <person name="Sirven C."/>
            <person name="Soanes D.M."/>
            <person name="Talbot N.J."/>
            <person name="Templeton M."/>
            <person name="Yandava C."/>
            <person name="Yarden O."/>
            <person name="Zeng Q."/>
            <person name="Rollins J.A."/>
            <person name="Lebrun M.H."/>
            <person name="Dickman M."/>
        </authorList>
    </citation>
    <scope>NUCLEOTIDE SEQUENCE [LARGE SCALE GENOMIC DNA]</scope>
    <source>
        <strain evidence="2">ATCC 18683 / 1980 / Ss-1</strain>
    </source>
</reference>
<dbReference type="GeneID" id="5488089"/>
<evidence type="ECO:0000313" key="2">
    <source>
        <dbReference type="Proteomes" id="UP000001312"/>
    </source>
</evidence>
<dbReference type="EMBL" id="CH476629">
    <property type="protein sequence ID" value="EDO05043.1"/>
    <property type="molecule type" value="Genomic_DNA"/>
</dbReference>
<dbReference type="HOGENOM" id="CLU_3051801_0_0_1"/>
<keyword evidence="2" id="KW-1185">Reference proteome</keyword>
<dbReference type="Proteomes" id="UP000001312">
    <property type="component" value="Unassembled WGS sequence"/>
</dbReference>
<dbReference type="AlphaFoldDB" id="A7EQC7"/>
<dbReference type="RefSeq" id="XP_001592080.1">
    <property type="nucleotide sequence ID" value="XM_001592030.1"/>
</dbReference>
<name>A7EQC7_SCLS1</name>
<dbReference type="KEGG" id="ssl:SS1G_07528"/>
<gene>
    <name evidence="1" type="ORF">SS1G_07528</name>
</gene>
<sequence>MVAGSKVFLKELKHRWLFACPSFDEQELHPWGAATKMHTKSSQAPRVIRGEKDS</sequence>
<protein>
    <submittedName>
        <fullName evidence="1">Uncharacterized protein</fullName>
    </submittedName>
</protein>